<dbReference type="InterPro" id="IPR050309">
    <property type="entry name" value="Type-B_Carboxylest/Lipase"/>
</dbReference>
<feature type="domain" description="Carboxylesterase type B" evidence="4">
    <location>
        <begin position="20"/>
        <end position="149"/>
    </location>
</feature>
<evidence type="ECO:0000313" key="5">
    <source>
        <dbReference type="EMBL" id="UWX55548.1"/>
    </source>
</evidence>
<evidence type="ECO:0000256" key="2">
    <source>
        <dbReference type="ARBA" id="ARBA00022801"/>
    </source>
</evidence>
<dbReference type="InterPro" id="IPR019826">
    <property type="entry name" value="Carboxylesterase_B_AS"/>
</dbReference>
<dbReference type="Gene3D" id="3.40.50.1820">
    <property type="entry name" value="alpha/beta hydrolase"/>
    <property type="match status" value="1"/>
</dbReference>
<protein>
    <recommendedName>
        <fullName evidence="3">Carboxylic ester hydrolase</fullName>
        <ecNumber evidence="3">3.1.1.-</ecNumber>
    </recommendedName>
</protein>
<name>A0ABY5Y9K0_9FLAO</name>
<dbReference type="InterPro" id="IPR002018">
    <property type="entry name" value="CarbesteraseB"/>
</dbReference>
<reference evidence="5" key="1">
    <citation type="submission" date="2022-09" db="EMBL/GenBank/DDBJ databases">
        <title>Maribacter litopenaei sp. nov., isolated from the intestinal tract of the Pacific White Shrimp, Litopenaeus vannamei.</title>
        <authorList>
            <person name="Kim S.Y."/>
            <person name="Hwang C.Y."/>
        </authorList>
    </citation>
    <scope>NUCLEOTIDE SEQUENCE</scope>
    <source>
        <strain evidence="5">HL-LV01</strain>
    </source>
</reference>
<evidence type="ECO:0000256" key="3">
    <source>
        <dbReference type="RuleBase" id="RU361235"/>
    </source>
</evidence>
<keyword evidence="6" id="KW-1185">Reference proteome</keyword>
<evidence type="ECO:0000313" key="6">
    <source>
        <dbReference type="Proteomes" id="UP001059209"/>
    </source>
</evidence>
<dbReference type="EMBL" id="CP104205">
    <property type="protein sequence ID" value="UWX55548.1"/>
    <property type="molecule type" value="Genomic_DNA"/>
</dbReference>
<evidence type="ECO:0000256" key="1">
    <source>
        <dbReference type="ARBA" id="ARBA00005964"/>
    </source>
</evidence>
<dbReference type="EC" id="3.1.1.-" evidence="3"/>
<proteinExistence type="inferred from homology"/>
<keyword evidence="2 3" id="KW-0378">Hydrolase</keyword>
<dbReference type="SUPFAM" id="SSF53474">
    <property type="entry name" value="alpha/beta-Hydrolases"/>
    <property type="match status" value="1"/>
</dbReference>
<dbReference type="PANTHER" id="PTHR11559">
    <property type="entry name" value="CARBOXYLESTERASE"/>
    <property type="match status" value="1"/>
</dbReference>
<dbReference type="InterPro" id="IPR029058">
    <property type="entry name" value="AB_hydrolase_fold"/>
</dbReference>
<organism evidence="5 6">
    <name type="scientific">Maribacter litopenaei</name>
    <dbReference type="NCBI Taxonomy" id="2976127"/>
    <lineage>
        <taxon>Bacteria</taxon>
        <taxon>Pseudomonadati</taxon>
        <taxon>Bacteroidota</taxon>
        <taxon>Flavobacteriia</taxon>
        <taxon>Flavobacteriales</taxon>
        <taxon>Flavobacteriaceae</taxon>
        <taxon>Maribacter</taxon>
    </lineage>
</organism>
<sequence>MYGPVAPLMTPTTSVQDESEFVFDHDWGYTSEDCLSLNVWTPSISDTKKRPVMFWIHGGGFTAGSSHELPSYDGENLSKKGDVVVVSINHRLNVLGFLDLSAYGEKYKHSANNSILDMVMALEWVKTNIENFGGDPNNVTIFGQSAGAALR</sequence>
<dbReference type="RefSeq" id="WP_260573516.1">
    <property type="nucleotide sequence ID" value="NZ_CP104205.1"/>
</dbReference>
<gene>
    <name evidence="5" type="ORF">NYZ99_03350</name>
</gene>
<evidence type="ECO:0000259" key="4">
    <source>
        <dbReference type="Pfam" id="PF00135"/>
    </source>
</evidence>
<dbReference type="Proteomes" id="UP001059209">
    <property type="component" value="Chromosome"/>
</dbReference>
<accession>A0ABY5Y9K0</accession>
<dbReference type="PROSITE" id="PS00122">
    <property type="entry name" value="CARBOXYLESTERASE_B_1"/>
    <property type="match status" value="1"/>
</dbReference>
<dbReference type="Pfam" id="PF00135">
    <property type="entry name" value="COesterase"/>
    <property type="match status" value="1"/>
</dbReference>
<comment type="similarity">
    <text evidence="1 3">Belongs to the type-B carboxylesterase/lipase family.</text>
</comment>